<evidence type="ECO:0000313" key="1">
    <source>
        <dbReference type="EMBL" id="MEQ2246687.1"/>
    </source>
</evidence>
<evidence type="ECO:0000313" key="2">
    <source>
        <dbReference type="Proteomes" id="UP001482620"/>
    </source>
</evidence>
<protein>
    <submittedName>
        <fullName evidence="1">Uncharacterized protein</fullName>
    </submittedName>
</protein>
<reference evidence="1 2" key="1">
    <citation type="submission" date="2021-06" db="EMBL/GenBank/DDBJ databases">
        <authorList>
            <person name="Palmer J.M."/>
        </authorList>
    </citation>
    <scope>NUCLEOTIDE SEQUENCE [LARGE SCALE GENOMIC DNA]</scope>
    <source>
        <strain evidence="2">if_2019</strain>
        <tissue evidence="1">Muscle</tissue>
    </source>
</reference>
<comment type="caution">
    <text evidence="1">The sequence shown here is derived from an EMBL/GenBank/DDBJ whole genome shotgun (WGS) entry which is preliminary data.</text>
</comment>
<dbReference type="Proteomes" id="UP001482620">
    <property type="component" value="Unassembled WGS sequence"/>
</dbReference>
<organism evidence="1 2">
    <name type="scientific">Ilyodon furcidens</name>
    <name type="common">goldbreast splitfin</name>
    <dbReference type="NCBI Taxonomy" id="33524"/>
    <lineage>
        <taxon>Eukaryota</taxon>
        <taxon>Metazoa</taxon>
        <taxon>Chordata</taxon>
        <taxon>Craniata</taxon>
        <taxon>Vertebrata</taxon>
        <taxon>Euteleostomi</taxon>
        <taxon>Actinopterygii</taxon>
        <taxon>Neopterygii</taxon>
        <taxon>Teleostei</taxon>
        <taxon>Neoteleostei</taxon>
        <taxon>Acanthomorphata</taxon>
        <taxon>Ovalentaria</taxon>
        <taxon>Atherinomorphae</taxon>
        <taxon>Cyprinodontiformes</taxon>
        <taxon>Goodeidae</taxon>
        <taxon>Ilyodon</taxon>
    </lineage>
</organism>
<accession>A0ABV0UQ46</accession>
<name>A0ABV0UQ46_9TELE</name>
<proteinExistence type="predicted"/>
<dbReference type="EMBL" id="JAHRIQ010081185">
    <property type="protein sequence ID" value="MEQ2246687.1"/>
    <property type="molecule type" value="Genomic_DNA"/>
</dbReference>
<sequence>MLMKSPVLDINMQSAGLKKHFPSVELPWLFHYGRIKTKEGLCNSTHFSLNGTKAHLKRHREVKGLHNAARAGGRSSNAIDEQIGVGVFPERNTGSLFCLV</sequence>
<gene>
    <name evidence="1" type="ORF">ILYODFUR_001929</name>
</gene>
<keyword evidence="2" id="KW-1185">Reference proteome</keyword>